<dbReference type="Pfam" id="PF07331">
    <property type="entry name" value="TctB"/>
    <property type="match status" value="1"/>
</dbReference>
<keyword evidence="1" id="KW-0472">Membrane</keyword>
<dbReference type="OrthoDB" id="6195486at2"/>
<evidence type="ECO:0000259" key="2">
    <source>
        <dbReference type="Pfam" id="PF07331"/>
    </source>
</evidence>
<feature type="transmembrane region" description="Helical" evidence="1">
    <location>
        <begin position="115"/>
        <end position="134"/>
    </location>
</feature>
<gene>
    <name evidence="3" type="ORF">E4656_11095</name>
</gene>
<keyword evidence="1" id="KW-0812">Transmembrane</keyword>
<comment type="caution">
    <text evidence="3">The sequence shown here is derived from an EMBL/GenBank/DDBJ whole genome shotgun (WGS) entry which is preliminary data.</text>
</comment>
<keyword evidence="1" id="KW-1133">Transmembrane helix</keyword>
<name>A0A4Z0WGM9_9GAMM</name>
<feature type="transmembrane region" description="Helical" evidence="1">
    <location>
        <begin position="146"/>
        <end position="164"/>
    </location>
</feature>
<dbReference type="RefSeq" id="WP_135483305.1">
    <property type="nucleotide sequence ID" value="NZ_SRMF01000003.1"/>
</dbReference>
<evidence type="ECO:0000313" key="4">
    <source>
        <dbReference type="Proteomes" id="UP000297475"/>
    </source>
</evidence>
<evidence type="ECO:0000313" key="3">
    <source>
        <dbReference type="EMBL" id="TGG93580.1"/>
    </source>
</evidence>
<feature type="transmembrane region" description="Helical" evidence="1">
    <location>
        <begin position="43"/>
        <end position="67"/>
    </location>
</feature>
<dbReference type="Proteomes" id="UP000297475">
    <property type="component" value="Unassembled WGS sequence"/>
</dbReference>
<proteinExistence type="predicted"/>
<feature type="domain" description="DUF1468" evidence="2">
    <location>
        <begin position="14"/>
        <end position="173"/>
    </location>
</feature>
<accession>A0A4Z0WGM9</accession>
<evidence type="ECO:0000256" key="1">
    <source>
        <dbReference type="SAM" id="Phobius"/>
    </source>
</evidence>
<sequence length="173" mass="19164">MSEQNSRLNKADLWTGLVFLVFGLVVFHASWDMPRLENRGVSFYAIPGLVPMALGAGLALCGFLLAVRALRLGAMQKLPAGQDFKALLLDFESVRVLALTALILTYTLILIGWLPYWLATALFVLATIVVFEHVLKDDPIPLKRSLFWAVVQALIVAVVVSLIFERGFLVRLP</sequence>
<protein>
    <submittedName>
        <fullName evidence="3">Tripartite tricarboxylate transporter TctB family protein</fullName>
    </submittedName>
</protein>
<keyword evidence="4" id="KW-1185">Reference proteome</keyword>
<reference evidence="3 4" key="1">
    <citation type="submission" date="2019-04" db="EMBL/GenBank/DDBJ databases">
        <title>Natronospirillum operosus gen. nov., sp. nov., a haloalkaliphilic satellite isolated from decaying biomass of laboratory culture of cyanobacterium Geitlerinema sp. and proposal of Natronospirillaceae fam. nov. and Saccharospirillaceae fam. nov.</title>
        <authorList>
            <person name="Kevbrin V."/>
            <person name="Boltyanskaya Y."/>
            <person name="Koziaeva V."/>
            <person name="Grouzdev D.S."/>
            <person name="Park M."/>
            <person name="Cho J."/>
        </authorList>
    </citation>
    <scope>NUCLEOTIDE SEQUENCE [LARGE SCALE GENOMIC DNA]</scope>
    <source>
        <strain evidence="3 4">G-116</strain>
    </source>
</reference>
<feature type="transmembrane region" description="Helical" evidence="1">
    <location>
        <begin position="12"/>
        <end position="31"/>
    </location>
</feature>
<dbReference type="InterPro" id="IPR009936">
    <property type="entry name" value="DUF1468"/>
</dbReference>
<dbReference type="AlphaFoldDB" id="A0A4Z0WGM9"/>
<organism evidence="3 4">
    <name type="scientific">Natronospirillum operosum</name>
    <dbReference type="NCBI Taxonomy" id="2759953"/>
    <lineage>
        <taxon>Bacteria</taxon>
        <taxon>Pseudomonadati</taxon>
        <taxon>Pseudomonadota</taxon>
        <taxon>Gammaproteobacteria</taxon>
        <taxon>Oceanospirillales</taxon>
        <taxon>Natronospirillaceae</taxon>
        <taxon>Natronospirillum</taxon>
    </lineage>
</organism>
<dbReference type="EMBL" id="SRMF01000003">
    <property type="protein sequence ID" value="TGG93580.1"/>
    <property type="molecule type" value="Genomic_DNA"/>
</dbReference>